<dbReference type="EMBL" id="JBJXBP010000003">
    <property type="protein sequence ID" value="KAL3840027.1"/>
    <property type="molecule type" value="Genomic_DNA"/>
</dbReference>
<proteinExistence type="predicted"/>
<evidence type="ECO:0000313" key="2">
    <source>
        <dbReference type="Proteomes" id="UP001634393"/>
    </source>
</evidence>
<dbReference type="Proteomes" id="UP001634393">
    <property type="component" value="Unassembled WGS sequence"/>
</dbReference>
<dbReference type="AlphaFoldDB" id="A0ABD3TT89"/>
<dbReference type="PANTHER" id="PTHR47074">
    <property type="entry name" value="BNAC02G40300D PROTEIN"/>
    <property type="match status" value="1"/>
</dbReference>
<protein>
    <recommendedName>
        <fullName evidence="3">RNase H type-1 domain-containing protein</fullName>
    </recommendedName>
</protein>
<evidence type="ECO:0000313" key="1">
    <source>
        <dbReference type="EMBL" id="KAL3840027.1"/>
    </source>
</evidence>
<reference evidence="1 2" key="1">
    <citation type="submission" date="2024-12" db="EMBL/GenBank/DDBJ databases">
        <title>The unique morphological basis and parallel evolutionary history of personate flowers in Penstemon.</title>
        <authorList>
            <person name="Depatie T.H."/>
            <person name="Wessinger C.A."/>
        </authorList>
    </citation>
    <scope>NUCLEOTIDE SEQUENCE [LARGE SCALE GENOMIC DNA]</scope>
    <source>
        <strain evidence="1">WTNN_2</strain>
        <tissue evidence="1">Leaf</tissue>
    </source>
</reference>
<dbReference type="PANTHER" id="PTHR47074:SF48">
    <property type="entry name" value="POLYNUCLEOTIDYL TRANSFERASE, RIBONUCLEASE H-LIKE SUPERFAMILY PROTEIN"/>
    <property type="match status" value="1"/>
</dbReference>
<evidence type="ECO:0008006" key="3">
    <source>
        <dbReference type="Google" id="ProtNLM"/>
    </source>
</evidence>
<comment type="caution">
    <text evidence="1">The sequence shown here is derived from an EMBL/GenBank/DDBJ whole genome shotgun (WGS) entry which is preliminary data.</text>
</comment>
<dbReference type="InterPro" id="IPR052929">
    <property type="entry name" value="RNase_H-like_EbsB-rel"/>
</dbReference>
<keyword evidence="2" id="KW-1185">Reference proteome</keyword>
<name>A0ABD3TT89_9LAMI</name>
<organism evidence="1 2">
    <name type="scientific">Penstemon smallii</name>
    <dbReference type="NCBI Taxonomy" id="265156"/>
    <lineage>
        <taxon>Eukaryota</taxon>
        <taxon>Viridiplantae</taxon>
        <taxon>Streptophyta</taxon>
        <taxon>Embryophyta</taxon>
        <taxon>Tracheophyta</taxon>
        <taxon>Spermatophyta</taxon>
        <taxon>Magnoliopsida</taxon>
        <taxon>eudicotyledons</taxon>
        <taxon>Gunneridae</taxon>
        <taxon>Pentapetalae</taxon>
        <taxon>asterids</taxon>
        <taxon>lamiids</taxon>
        <taxon>Lamiales</taxon>
        <taxon>Plantaginaceae</taxon>
        <taxon>Cheloneae</taxon>
        <taxon>Penstemon</taxon>
    </lineage>
</organism>
<gene>
    <name evidence="1" type="ORF">ACJIZ3_024618</name>
</gene>
<sequence>MWEDRDTQPHILVNSVRGFHRRFVASRSITPSPASNRSNLHWVPPSSNYIKINFDAAVGNSGDGVGIAETTAALRAVQFAIESGWQRIILEASLSSVGCILEEIKVLCRSFSSFSACHTIRENNRAAHELARLAYLDSCFCPVLPSAVLEIVLSELSLI</sequence>
<accession>A0ABD3TT89</accession>